<dbReference type="EMBL" id="JALJZU010000005">
    <property type="protein sequence ID" value="MCP2009164.1"/>
    <property type="molecule type" value="Genomic_DNA"/>
</dbReference>
<dbReference type="EMBL" id="JAHTGR010000023">
    <property type="protein sequence ID" value="MBV6324985.1"/>
    <property type="molecule type" value="Genomic_DNA"/>
</dbReference>
<evidence type="ECO:0000313" key="2">
    <source>
        <dbReference type="EMBL" id="MBV6324985.1"/>
    </source>
</evidence>
<evidence type="ECO:0000313" key="5">
    <source>
        <dbReference type="Proteomes" id="UP001162889"/>
    </source>
</evidence>
<evidence type="ECO:0000256" key="1">
    <source>
        <dbReference type="SAM" id="MobiDB-lite"/>
    </source>
</evidence>
<evidence type="ECO:0000313" key="4">
    <source>
        <dbReference type="Proteomes" id="UP001155901"/>
    </source>
</evidence>
<dbReference type="Proteomes" id="UP001162889">
    <property type="component" value="Unassembled WGS sequence"/>
</dbReference>
<feature type="compositionally biased region" description="Basic and acidic residues" evidence="1">
    <location>
        <begin position="21"/>
        <end position="31"/>
    </location>
</feature>
<keyword evidence="5" id="KW-1185">Reference proteome</keyword>
<dbReference type="RefSeq" id="WP_217945881.1">
    <property type="nucleotide sequence ID" value="NZ_JAHTGR010000023.1"/>
</dbReference>
<sequence>MDQKKQPSKESVRQWLQTQIAERRPPPDAQQIRRELGWEMLKLERKETRER</sequence>
<proteinExistence type="predicted"/>
<dbReference type="AlphaFoldDB" id="A0AA41LB62"/>
<reference evidence="2" key="1">
    <citation type="submission" date="2021-07" db="EMBL/GenBank/DDBJ databases">
        <title>Characterization of violacein-producing bacteria and related species.</title>
        <authorList>
            <person name="Wilson H.S."/>
            <person name="De Leon M.E."/>
        </authorList>
    </citation>
    <scope>NUCLEOTIDE SEQUENCE</scope>
    <source>
        <strain evidence="2">HSC-15S17</strain>
    </source>
</reference>
<reference evidence="3" key="2">
    <citation type="submission" date="2022-03" db="EMBL/GenBank/DDBJ databases">
        <title>Genome Encyclopedia of Bacteria and Archaea VI: Functional Genomics of Type Strains.</title>
        <authorList>
            <person name="Whitman W."/>
        </authorList>
    </citation>
    <scope>NUCLEOTIDE SEQUENCE</scope>
    <source>
        <strain evidence="3">HSC-15S17</strain>
    </source>
</reference>
<feature type="compositionally biased region" description="Basic and acidic residues" evidence="1">
    <location>
        <begin position="1"/>
        <end position="12"/>
    </location>
</feature>
<gene>
    <name evidence="2" type="ORF">KVP70_29125</name>
    <name evidence="3" type="ORF">L1274_002877</name>
</gene>
<comment type="caution">
    <text evidence="2">The sequence shown here is derived from an EMBL/GenBank/DDBJ whole genome shotgun (WGS) entry which is preliminary data.</text>
</comment>
<evidence type="ECO:0000313" key="3">
    <source>
        <dbReference type="EMBL" id="MCP2009164.1"/>
    </source>
</evidence>
<name>A0AA41LB62_9BURK</name>
<dbReference type="Proteomes" id="UP001155901">
    <property type="component" value="Unassembled WGS sequence"/>
</dbReference>
<protein>
    <submittedName>
        <fullName evidence="2">Uncharacterized protein</fullName>
    </submittedName>
</protein>
<accession>A0AA41LB62</accession>
<feature type="region of interest" description="Disordered" evidence="1">
    <location>
        <begin position="1"/>
        <end position="31"/>
    </location>
</feature>
<organism evidence="2 4">
    <name type="scientific">Duganella violaceipulchra</name>
    <dbReference type="NCBI Taxonomy" id="2849652"/>
    <lineage>
        <taxon>Bacteria</taxon>
        <taxon>Pseudomonadati</taxon>
        <taxon>Pseudomonadota</taxon>
        <taxon>Betaproteobacteria</taxon>
        <taxon>Burkholderiales</taxon>
        <taxon>Oxalobacteraceae</taxon>
        <taxon>Telluria group</taxon>
        <taxon>Duganella</taxon>
    </lineage>
</organism>